<evidence type="ECO:0000313" key="8">
    <source>
        <dbReference type="Proteomes" id="UP000030700"/>
    </source>
</evidence>
<feature type="domain" description="Methyltransferase" evidence="6">
    <location>
        <begin position="72"/>
        <end position="166"/>
    </location>
</feature>
<dbReference type="HOGENOM" id="CLU_069129_3_0_0"/>
<sequence length="282" mass="31858">MFSLEALRELQQKPAPFAPGEPLFWNDPYISQQMLLAHLSPHTDAASRRPETIERSVAWLIDALELTPGQAVLDLGCGPGLYASRLAERGLAVAGVDFSQNSIDYAVAQARERNVQVAYRHQNYLDLNEVASYDAALLIYGDFCPLAPEKRQQLLRNIHRALKEGGRFVLDVSTRHLRARCGARADWKVMNSGFWRPGQHLVLTQGFDYPELSLYLDQYIVVESDGRMTVYRNWFQDYTRETITAELAQNGFVVQSAWSDLTGSPYSDEADWIGIIAQKYIG</sequence>
<keyword evidence="8" id="KW-1185">Reference proteome</keyword>
<dbReference type="InterPro" id="IPR050723">
    <property type="entry name" value="CFA/CMAS"/>
</dbReference>
<keyword evidence="2" id="KW-0489">Methyltransferase</keyword>
<dbReference type="GO" id="GO:0008168">
    <property type="term" value="F:methyltransferase activity"/>
    <property type="evidence" value="ECO:0007669"/>
    <property type="project" value="UniProtKB-KW"/>
</dbReference>
<dbReference type="AlphaFoldDB" id="A0A081BPA4"/>
<comment type="similarity">
    <text evidence="1">Belongs to the CFA/CMAS family.</text>
</comment>
<protein>
    <recommendedName>
        <fullName evidence="6">Methyltransferase domain-containing protein</fullName>
    </recommendedName>
</protein>
<dbReference type="Gene3D" id="3.40.50.150">
    <property type="entry name" value="Vaccinia Virus protein VP39"/>
    <property type="match status" value="1"/>
</dbReference>
<evidence type="ECO:0000256" key="5">
    <source>
        <dbReference type="ARBA" id="ARBA00023098"/>
    </source>
</evidence>
<gene>
    <name evidence="7" type="ORF">U14_03471</name>
</gene>
<dbReference type="InterPro" id="IPR029063">
    <property type="entry name" value="SAM-dependent_MTases_sf"/>
</dbReference>
<evidence type="ECO:0000259" key="6">
    <source>
        <dbReference type="Pfam" id="PF13649"/>
    </source>
</evidence>
<evidence type="ECO:0000256" key="1">
    <source>
        <dbReference type="ARBA" id="ARBA00010815"/>
    </source>
</evidence>
<dbReference type="EMBL" id="DF820458">
    <property type="protein sequence ID" value="GAK52220.1"/>
    <property type="molecule type" value="Genomic_DNA"/>
</dbReference>
<dbReference type="Pfam" id="PF13649">
    <property type="entry name" value="Methyltransf_25"/>
    <property type="match status" value="1"/>
</dbReference>
<dbReference type="PANTHER" id="PTHR43667">
    <property type="entry name" value="CYCLOPROPANE-FATTY-ACYL-PHOSPHOLIPID SYNTHASE"/>
    <property type="match status" value="1"/>
</dbReference>
<reference evidence="7" key="1">
    <citation type="journal article" date="2015" name="PeerJ">
        <title>First genomic representation of candidate bacterial phylum KSB3 points to enhanced environmental sensing as a trigger of wastewater bulking.</title>
        <authorList>
            <person name="Sekiguchi Y."/>
            <person name="Ohashi A."/>
            <person name="Parks D.H."/>
            <person name="Yamauchi T."/>
            <person name="Tyson G.W."/>
            <person name="Hugenholtz P."/>
        </authorList>
    </citation>
    <scope>NUCLEOTIDE SEQUENCE [LARGE SCALE GENOMIC DNA]</scope>
</reference>
<organism evidence="7">
    <name type="scientific">Candidatus Moduliflexus flocculans</name>
    <dbReference type="NCBI Taxonomy" id="1499966"/>
    <lineage>
        <taxon>Bacteria</taxon>
        <taxon>Candidatus Moduliflexota</taxon>
        <taxon>Candidatus Moduliflexia</taxon>
        <taxon>Candidatus Moduliflexales</taxon>
        <taxon>Candidatus Moduliflexaceae</taxon>
    </lineage>
</organism>
<dbReference type="GO" id="GO:0006629">
    <property type="term" value="P:lipid metabolic process"/>
    <property type="evidence" value="ECO:0007669"/>
    <property type="project" value="UniProtKB-KW"/>
</dbReference>
<dbReference type="SUPFAM" id="SSF53335">
    <property type="entry name" value="S-adenosyl-L-methionine-dependent methyltransferases"/>
    <property type="match status" value="1"/>
</dbReference>
<name>A0A081BPA4_9BACT</name>
<evidence type="ECO:0000313" key="7">
    <source>
        <dbReference type="EMBL" id="GAK52220.1"/>
    </source>
</evidence>
<proteinExistence type="inferred from homology"/>
<keyword evidence="3" id="KW-0808">Transferase</keyword>
<dbReference type="PANTHER" id="PTHR43667:SF1">
    <property type="entry name" value="CYCLOPROPANE-FATTY-ACYL-PHOSPHOLIPID SYNTHASE"/>
    <property type="match status" value="1"/>
</dbReference>
<keyword evidence="5" id="KW-0443">Lipid metabolism</keyword>
<evidence type="ECO:0000256" key="3">
    <source>
        <dbReference type="ARBA" id="ARBA00022679"/>
    </source>
</evidence>
<dbReference type="CDD" id="cd02440">
    <property type="entry name" value="AdoMet_MTases"/>
    <property type="match status" value="1"/>
</dbReference>
<dbReference type="InterPro" id="IPR041698">
    <property type="entry name" value="Methyltransf_25"/>
</dbReference>
<accession>A0A081BPA4</accession>
<evidence type="ECO:0000256" key="2">
    <source>
        <dbReference type="ARBA" id="ARBA00022603"/>
    </source>
</evidence>
<evidence type="ECO:0000256" key="4">
    <source>
        <dbReference type="ARBA" id="ARBA00022691"/>
    </source>
</evidence>
<keyword evidence="4" id="KW-0949">S-adenosyl-L-methionine</keyword>
<dbReference type="Proteomes" id="UP000030700">
    <property type="component" value="Unassembled WGS sequence"/>
</dbReference>
<dbReference type="STRING" id="1499966.U14_03471"/>
<dbReference type="GO" id="GO:0032259">
    <property type="term" value="P:methylation"/>
    <property type="evidence" value="ECO:0007669"/>
    <property type="project" value="UniProtKB-KW"/>
</dbReference>